<gene>
    <name evidence="1" type="ORF">GCM10009827_016050</name>
</gene>
<name>A0ABN1ZSM7_9ACTN</name>
<evidence type="ECO:0000313" key="1">
    <source>
        <dbReference type="EMBL" id="GAA1503705.1"/>
    </source>
</evidence>
<dbReference type="RefSeq" id="WP_344501136.1">
    <property type="nucleotide sequence ID" value="NZ_BAAAQD010000002.1"/>
</dbReference>
<reference evidence="1 2" key="1">
    <citation type="journal article" date="2019" name="Int. J. Syst. Evol. Microbiol.">
        <title>The Global Catalogue of Microorganisms (GCM) 10K type strain sequencing project: providing services to taxonomists for standard genome sequencing and annotation.</title>
        <authorList>
            <consortium name="The Broad Institute Genomics Platform"/>
            <consortium name="The Broad Institute Genome Sequencing Center for Infectious Disease"/>
            <person name="Wu L."/>
            <person name="Ma J."/>
        </authorList>
    </citation>
    <scope>NUCLEOTIDE SEQUENCE [LARGE SCALE GENOMIC DNA]</scope>
    <source>
        <strain evidence="1 2">JCM 15933</strain>
    </source>
</reference>
<comment type="caution">
    <text evidence="1">The sequence shown here is derived from an EMBL/GenBank/DDBJ whole genome shotgun (WGS) entry which is preliminary data.</text>
</comment>
<dbReference type="EMBL" id="BAAAQD010000002">
    <property type="protein sequence ID" value="GAA1503705.1"/>
    <property type="molecule type" value="Genomic_DNA"/>
</dbReference>
<protein>
    <submittedName>
        <fullName evidence="1">Uncharacterized protein</fullName>
    </submittedName>
</protein>
<dbReference type="Proteomes" id="UP001501470">
    <property type="component" value="Unassembled WGS sequence"/>
</dbReference>
<organism evidence="1 2">
    <name type="scientific">Dactylosporangium maewongense</name>
    <dbReference type="NCBI Taxonomy" id="634393"/>
    <lineage>
        <taxon>Bacteria</taxon>
        <taxon>Bacillati</taxon>
        <taxon>Actinomycetota</taxon>
        <taxon>Actinomycetes</taxon>
        <taxon>Micromonosporales</taxon>
        <taxon>Micromonosporaceae</taxon>
        <taxon>Dactylosporangium</taxon>
    </lineage>
</organism>
<keyword evidence="2" id="KW-1185">Reference proteome</keyword>
<sequence length="63" mass="7093">MTDVETLIRQVWSPDVRPLADEAWRYYNAGATRACITAIWTAITVDIITKLVRMADDVVPRSG</sequence>
<evidence type="ECO:0000313" key="2">
    <source>
        <dbReference type="Proteomes" id="UP001501470"/>
    </source>
</evidence>
<accession>A0ABN1ZSM7</accession>
<proteinExistence type="predicted"/>